<dbReference type="InterPro" id="IPR009057">
    <property type="entry name" value="Homeodomain-like_sf"/>
</dbReference>
<reference evidence="6 7" key="1">
    <citation type="submission" date="2015-12" db="EMBL/GenBank/DDBJ databases">
        <title>Draft genome sequence of Streptomyces silvensis ATCC 53525, a producer of novel hormone antagonists.</title>
        <authorList>
            <person name="Johnston C.W."/>
            <person name="Li Y."/>
            <person name="Magarvey N.A."/>
        </authorList>
    </citation>
    <scope>NUCLEOTIDE SEQUENCE [LARGE SCALE GENOMIC DNA]</scope>
    <source>
        <strain evidence="6 7">ATCC 53525</strain>
    </source>
</reference>
<dbReference type="PROSITE" id="PS01081">
    <property type="entry name" value="HTH_TETR_1"/>
    <property type="match status" value="1"/>
</dbReference>
<dbReference type="NCBIfam" id="NF041196">
    <property type="entry name" value="ScbR_bind_reg"/>
    <property type="match status" value="1"/>
</dbReference>
<evidence type="ECO:0000313" key="6">
    <source>
        <dbReference type="EMBL" id="KUF19095.1"/>
    </source>
</evidence>
<dbReference type="Pfam" id="PF00440">
    <property type="entry name" value="TetR_N"/>
    <property type="match status" value="1"/>
</dbReference>
<gene>
    <name evidence="6" type="ORF">AT728_21175</name>
</gene>
<keyword evidence="2 4" id="KW-0238">DNA-binding</keyword>
<evidence type="ECO:0000256" key="2">
    <source>
        <dbReference type="ARBA" id="ARBA00023125"/>
    </source>
</evidence>
<dbReference type="AlphaFoldDB" id="A0A0W7X8Q7"/>
<accession>A0A0W7X8Q7</accession>
<keyword evidence="1" id="KW-0805">Transcription regulation</keyword>
<dbReference type="Gene3D" id="1.10.357.10">
    <property type="entry name" value="Tetracycline Repressor, domain 2"/>
    <property type="match status" value="1"/>
</dbReference>
<dbReference type="OrthoDB" id="3237195at2"/>
<dbReference type="EMBL" id="LOCL01000028">
    <property type="protein sequence ID" value="KUF19095.1"/>
    <property type="molecule type" value="Genomic_DNA"/>
</dbReference>
<dbReference type="GO" id="GO:0000976">
    <property type="term" value="F:transcription cis-regulatory region binding"/>
    <property type="evidence" value="ECO:0007669"/>
    <property type="project" value="TreeGrafter"/>
</dbReference>
<feature type="domain" description="HTH tetR-type" evidence="5">
    <location>
        <begin position="8"/>
        <end position="68"/>
    </location>
</feature>
<comment type="caution">
    <text evidence="6">The sequence shown here is derived from an EMBL/GenBank/DDBJ whole genome shotgun (WGS) entry which is preliminary data.</text>
</comment>
<name>A0A0W7X8Q7_9ACTN</name>
<keyword evidence="6" id="KW-0675">Receptor</keyword>
<dbReference type="RefSeq" id="WP_058846585.1">
    <property type="nucleotide sequence ID" value="NZ_LOCL01000028.1"/>
</dbReference>
<evidence type="ECO:0000256" key="4">
    <source>
        <dbReference type="PROSITE-ProRule" id="PRU00335"/>
    </source>
</evidence>
<evidence type="ECO:0000256" key="3">
    <source>
        <dbReference type="ARBA" id="ARBA00023163"/>
    </source>
</evidence>
<sequence length="231" mass="25262">MARQERAIRTRKAILAAAAEVFDDVGYEAATISEILKRSGLTKGALYFHFASKEELAQGVLDAQVGGLPAVPAHELHLQMSIDEAVLLARLLQKGTGDPIVQGSMRLTVEQGGPKDLLDRRVPVEGWLVHTTELFEKAKAAGEILPHVDLARVVKVFVAAFTGVQVLSGILTGREDLQERVLDFYSYLMSAIASPAVLARLDFSLQRGEWVYEEAMKQHRAQEDTAAAART</sequence>
<keyword evidence="7" id="KW-1185">Reference proteome</keyword>
<keyword evidence="3" id="KW-0804">Transcription</keyword>
<organism evidence="6 7">
    <name type="scientific">Streptomyces silvensis</name>
    <dbReference type="NCBI Taxonomy" id="1765722"/>
    <lineage>
        <taxon>Bacteria</taxon>
        <taxon>Bacillati</taxon>
        <taxon>Actinomycetota</taxon>
        <taxon>Actinomycetes</taxon>
        <taxon>Kitasatosporales</taxon>
        <taxon>Streptomycetaceae</taxon>
        <taxon>Streptomyces</taxon>
    </lineage>
</organism>
<dbReference type="PRINTS" id="PR00455">
    <property type="entry name" value="HTHTETR"/>
</dbReference>
<protein>
    <submittedName>
        <fullName evidence="6">Gamma-butyrolactone receptor protein</fullName>
    </submittedName>
</protein>
<dbReference type="SUPFAM" id="SSF48498">
    <property type="entry name" value="Tetracyclin repressor-like, C-terminal domain"/>
    <property type="match status" value="1"/>
</dbReference>
<dbReference type="PROSITE" id="PS50977">
    <property type="entry name" value="HTH_TETR_2"/>
    <property type="match status" value="1"/>
</dbReference>
<dbReference type="InterPro" id="IPR050109">
    <property type="entry name" value="HTH-type_TetR-like_transc_reg"/>
</dbReference>
<dbReference type="PANTHER" id="PTHR30055">
    <property type="entry name" value="HTH-TYPE TRANSCRIPTIONAL REGULATOR RUTR"/>
    <property type="match status" value="1"/>
</dbReference>
<dbReference type="InterPro" id="IPR036271">
    <property type="entry name" value="Tet_transcr_reg_TetR-rel_C_sf"/>
</dbReference>
<feature type="DNA-binding region" description="H-T-H motif" evidence="4">
    <location>
        <begin position="31"/>
        <end position="50"/>
    </location>
</feature>
<evidence type="ECO:0000313" key="7">
    <source>
        <dbReference type="Proteomes" id="UP000054804"/>
    </source>
</evidence>
<dbReference type="SUPFAM" id="SSF46689">
    <property type="entry name" value="Homeodomain-like"/>
    <property type="match status" value="1"/>
</dbReference>
<evidence type="ECO:0000259" key="5">
    <source>
        <dbReference type="PROSITE" id="PS50977"/>
    </source>
</evidence>
<evidence type="ECO:0000256" key="1">
    <source>
        <dbReference type="ARBA" id="ARBA00023015"/>
    </source>
</evidence>
<dbReference type="InterPro" id="IPR047923">
    <property type="entry name" value="ArpA-like"/>
</dbReference>
<dbReference type="InterPro" id="IPR001647">
    <property type="entry name" value="HTH_TetR"/>
</dbReference>
<dbReference type="PANTHER" id="PTHR30055:SF234">
    <property type="entry name" value="HTH-TYPE TRANSCRIPTIONAL REGULATOR BETI"/>
    <property type="match status" value="1"/>
</dbReference>
<dbReference type="InterPro" id="IPR023772">
    <property type="entry name" value="DNA-bd_HTH_TetR-type_CS"/>
</dbReference>
<dbReference type="Proteomes" id="UP000054804">
    <property type="component" value="Unassembled WGS sequence"/>
</dbReference>
<proteinExistence type="predicted"/>
<dbReference type="GO" id="GO:0003700">
    <property type="term" value="F:DNA-binding transcription factor activity"/>
    <property type="evidence" value="ECO:0007669"/>
    <property type="project" value="TreeGrafter"/>
</dbReference>